<evidence type="ECO:0000313" key="10">
    <source>
        <dbReference type="Proteomes" id="UP000325081"/>
    </source>
</evidence>
<evidence type="ECO:0000256" key="2">
    <source>
        <dbReference type="ARBA" id="ARBA00004271"/>
    </source>
</evidence>
<keyword evidence="6" id="KW-0325">Glycoprotein</keyword>
<evidence type="ECO:0000259" key="8">
    <source>
        <dbReference type="PROSITE" id="PS51277"/>
    </source>
</evidence>
<evidence type="ECO:0000256" key="1">
    <source>
        <dbReference type="ARBA" id="ARBA00004191"/>
    </source>
</evidence>
<feature type="signal peptide" evidence="7">
    <location>
        <begin position="1"/>
        <end position="23"/>
    </location>
</feature>
<dbReference type="SMART" id="SM01045">
    <property type="entry name" value="BURP"/>
    <property type="match status" value="1"/>
</dbReference>
<name>A0A5A7RE00_STRAF</name>
<gene>
    <name evidence="9" type="ORF">STAS_32460</name>
</gene>
<keyword evidence="10" id="KW-1185">Reference proteome</keyword>
<evidence type="ECO:0000256" key="3">
    <source>
        <dbReference type="ARBA" id="ARBA00022512"/>
    </source>
</evidence>
<proteinExistence type="predicted"/>
<protein>
    <submittedName>
        <fullName evidence="9">Polygalacturonase-1 non-catalytic subunit beta</fullName>
    </submittedName>
</protein>
<keyword evidence="4" id="KW-0052">Apoplast</keyword>
<evidence type="ECO:0000256" key="5">
    <source>
        <dbReference type="ARBA" id="ARBA00022729"/>
    </source>
</evidence>
<dbReference type="GO" id="GO:0048046">
    <property type="term" value="C:apoplast"/>
    <property type="evidence" value="ECO:0007669"/>
    <property type="project" value="UniProtKB-SubCell"/>
</dbReference>
<feature type="domain" description="BURP" evidence="8">
    <location>
        <begin position="397"/>
        <end position="613"/>
    </location>
</feature>
<dbReference type="OrthoDB" id="773062at2759"/>
<dbReference type="AlphaFoldDB" id="A0A5A7RE00"/>
<dbReference type="PANTHER" id="PTHR31458">
    <property type="entry name" value="POLYGALACTURONASE 1 BETA-LIKE PROTEIN 2"/>
    <property type="match status" value="1"/>
</dbReference>
<feature type="chain" id="PRO_5022812499" evidence="7">
    <location>
        <begin position="24"/>
        <end position="614"/>
    </location>
</feature>
<dbReference type="Pfam" id="PF03181">
    <property type="entry name" value="BURP"/>
    <property type="match status" value="1"/>
</dbReference>
<dbReference type="EMBL" id="BKCP01011625">
    <property type="protein sequence ID" value="GER54827.1"/>
    <property type="molecule type" value="Genomic_DNA"/>
</dbReference>
<evidence type="ECO:0000256" key="6">
    <source>
        <dbReference type="ARBA" id="ARBA00023180"/>
    </source>
</evidence>
<evidence type="ECO:0000313" key="9">
    <source>
        <dbReference type="EMBL" id="GER54827.1"/>
    </source>
</evidence>
<keyword evidence="5 7" id="KW-0732">Signal</keyword>
<keyword evidence="3" id="KW-0964">Secreted</keyword>
<sequence length="614" mass="67144">MQSTAAGFILLLHLLCFVPSFNGESPFTPKASLIRYWTNHISNTFPLPEFLLNKASPLSAAQHAAFSKLVATNPTSLSHQLSDFCTKAKLMCAHASSSPSLDKNPNDVNFTSYTDNKNFTNYGTDKLGGLDSFQKYSENVNILVDNFRRYSRNSVGHNEGFDSYAADGNVAEQRFNTYGASATAGQGQFSNYNNRVNVPHTVFTSYTDQGNARAQSFVTYAADANSGNIGFSNYGKNGNSAASAFSAYGKDSNVLGSTFSNYGNNGNAAVDNFTSYGDGTNNPQNVFSNYGEHGNAATESFASYRDQANVGGDNFIFYAKDSNAARVVFRNYGNSLNQGTDKFDAYGEESKTGFESYGTNNTFARYSSDNNATKFTTYRNATSSTISNKWSVEEGKFFREAKLREGTVMRMPDIKDKMPKRSFLPRTIASKLPFSTSRVEELKTIFHAADDNSSSVAKMVTDALTECERAPSRGETKRCVTSIEDMIDFATSVLGRNVAVRTTENTRGSNGSILIGEVTGINGGDVTKSVSCHQSLFPYLIYYCHSVPKVRVYVADIKDPNTKAKINNGVAICHLDTSDWSPGHGAFRALGQSPGKIEVCHWIFENDMTWTTAD</sequence>
<accession>A0A5A7RE00</accession>
<keyword evidence="3" id="KW-0134">Cell wall</keyword>
<evidence type="ECO:0000256" key="7">
    <source>
        <dbReference type="SAM" id="SignalP"/>
    </source>
</evidence>
<reference evidence="10" key="1">
    <citation type="journal article" date="2019" name="Curr. Biol.">
        <title>Genome Sequence of Striga asiatica Provides Insight into the Evolution of Plant Parasitism.</title>
        <authorList>
            <person name="Yoshida S."/>
            <person name="Kim S."/>
            <person name="Wafula E.K."/>
            <person name="Tanskanen J."/>
            <person name="Kim Y.M."/>
            <person name="Honaas L."/>
            <person name="Yang Z."/>
            <person name="Spallek T."/>
            <person name="Conn C.E."/>
            <person name="Ichihashi Y."/>
            <person name="Cheong K."/>
            <person name="Cui S."/>
            <person name="Der J.P."/>
            <person name="Gundlach H."/>
            <person name="Jiao Y."/>
            <person name="Hori C."/>
            <person name="Ishida J.K."/>
            <person name="Kasahara H."/>
            <person name="Kiba T."/>
            <person name="Kim M.S."/>
            <person name="Koo N."/>
            <person name="Laohavisit A."/>
            <person name="Lee Y.H."/>
            <person name="Lumba S."/>
            <person name="McCourt P."/>
            <person name="Mortimer J.C."/>
            <person name="Mutuku J.M."/>
            <person name="Nomura T."/>
            <person name="Sasaki-Sekimoto Y."/>
            <person name="Seto Y."/>
            <person name="Wang Y."/>
            <person name="Wakatake T."/>
            <person name="Sakakibara H."/>
            <person name="Demura T."/>
            <person name="Yamaguchi S."/>
            <person name="Yoneyama K."/>
            <person name="Manabe R.I."/>
            <person name="Nelson D.C."/>
            <person name="Schulman A.H."/>
            <person name="Timko M.P."/>
            <person name="dePamphilis C.W."/>
            <person name="Choi D."/>
            <person name="Shirasu K."/>
        </authorList>
    </citation>
    <scope>NUCLEOTIDE SEQUENCE [LARGE SCALE GENOMIC DNA]</scope>
    <source>
        <strain evidence="10">cv. UVA1</strain>
    </source>
</reference>
<comment type="caution">
    <text evidence="9">The sequence shown here is derived from an EMBL/GenBank/DDBJ whole genome shotgun (WGS) entry which is preliminary data.</text>
</comment>
<dbReference type="PANTHER" id="PTHR31458:SF2">
    <property type="entry name" value="POLYGALACTURONASE 1 BETA-LIKE PROTEIN 2"/>
    <property type="match status" value="1"/>
</dbReference>
<dbReference type="InterPro" id="IPR004873">
    <property type="entry name" value="BURP_dom"/>
</dbReference>
<organism evidence="9 10">
    <name type="scientific">Striga asiatica</name>
    <name type="common">Asiatic witchweed</name>
    <name type="synonym">Buchnera asiatica</name>
    <dbReference type="NCBI Taxonomy" id="4170"/>
    <lineage>
        <taxon>Eukaryota</taxon>
        <taxon>Viridiplantae</taxon>
        <taxon>Streptophyta</taxon>
        <taxon>Embryophyta</taxon>
        <taxon>Tracheophyta</taxon>
        <taxon>Spermatophyta</taxon>
        <taxon>Magnoliopsida</taxon>
        <taxon>eudicotyledons</taxon>
        <taxon>Gunneridae</taxon>
        <taxon>Pentapetalae</taxon>
        <taxon>asterids</taxon>
        <taxon>lamiids</taxon>
        <taxon>Lamiales</taxon>
        <taxon>Orobanchaceae</taxon>
        <taxon>Buchnereae</taxon>
        <taxon>Striga</taxon>
    </lineage>
</organism>
<dbReference type="InterPro" id="IPR051897">
    <property type="entry name" value="PG-associated_BURP"/>
</dbReference>
<comment type="subcellular location">
    <subcellularLocation>
        <location evidence="1">Secreted</location>
        <location evidence="1">Cell wall</location>
    </subcellularLocation>
    <subcellularLocation>
        <location evidence="2">Secreted</location>
        <location evidence="2">Extracellular space</location>
        <location evidence="2">Apoplast</location>
    </subcellularLocation>
</comment>
<dbReference type="PROSITE" id="PS51277">
    <property type="entry name" value="BURP"/>
    <property type="match status" value="1"/>
</dbReference>
<dbReference type="Proteomes" id="UP000325081">
    <property type="component" value="Unassembled WGS sequence"/>
</dbReference>
<evidence type="ECO:0000256" key="4">
    <source>
        <dbReference type="ARBA" id="ARBA00022523"/>
    </source>
</evidence>